<dbReference type="Proteomes" id="UP001597308">
    <property type="component" value="Unassembled WGS sequence"/>
</dbReference>
<evidence type="ECO:0000259" key="1">
    <source>
        <dbReference type="Pfam" id="PF01370"/>
    </source>
</evidence>
<dbReference type="InterPro" id="IPR050177">
    <property type="entry name" value="Lipid_A_modif_metabolic_enz"/>
</dbReference>
<name>A0ABW4KBV6_9HYPH</name>
<dbReference type="PANTHER" id="PTHR43245">
    <property type="entry name" value="BIFUNCTIONAL POLYMYXIN RESISTANCE PROTEIN ARNA"/>
    <property type="match status" value="1"/>
</dbReference>
<evidence type="ECO:0000313" key="2">
    <source>
        <dbReference type="EMBL" id="MFD1704556.1"/>
    </source>
</evidence>
<accession>A0ABW4KBV6</accession>
<protein>
    <submittedName>
        <fullName evidence="2">NAD-dependent epimerase/dehydratase family protein</fullName>
    </submittedName>
</protein>
<dbReference type="InterPro" id="IPR036291">
    <property type="entry name" value="NAD(P)-bd_dom_sf"/>
</dbReference>
<dbReference type="InterPro" id="IPR001509">
    <property type="entry name" value="Epimerase_deHydtase"/>
</dbReference>
<dbReference type="EMBL" id="JBHUER010000010">
    <property type="protein sequence ID" value="MFD1704556.1"/>
    <property type="molecule type" value="Genomic_DNA"/>
</dbReference>
<gene>
    <name evidence="2" type="ORF">ACFSCV_16235</name>
</gene>
<proteinExistence type="predicted"/>
<comment type="caution">
    <text evidence="2">The sequence shown here is derived from an EMBL/GenBank/DDBJ whole genome shotgun (WGS) entry which is preliminary data.</text>
</comment>
<keyword evidence="3" id="KW-1185">Reference proteome</keyword>
<organism evidence="2 3">
    <name type="scientific">Methylopila henanensis</name>
    <dbReference type="NCBI Taxonomy" id="873516"/>
    <lineage>
        <taxon>Bacteria</taxon>
        <taxon>Pseudomonadati</taxon>
        <taxon>Pseudomonadota</taxon>
        <taxon>Alphaproteobacteria</taxon>
        <taxon>Hyphomicrobiales</taxon>
        <taxon>Methylopilaceae</taxon>
        <taxon>Methylopila</taxon>
    </lineage>
</organism>
<dbReference type="Gene3D" id="3.40.50.720">
    <property type="entry name" value="NAD(P)-binding Rossmann-like Domain"/>
    <property type="match status" value="1"/>
</dbReference>
<dbReference type="CDD" id="cd08946">
    <property type="entry name" value="SDR_e"/>
    <property type="match status" value="1"/>
</dbReference>
<sequence length="344" mass="35500">MTASTGSADGPVFVAGGSGFVGLALCEALLEAGVAVTSYDLAPPPAEAAAVFGTLPGAFEAVCGDVRDSEALLQAMTRSGAGRVASLAALTAGPERERATPRAIFEVNVGGALAVAEAGAACGAARVVHVSSGSVYGASGRTADVLDEDATPLAPEGLYGISKQAAEAAVLRFAALRGLDVRVGRLGTCFGRWERATGARDTPSAPFQILAQALKGEEIVLPRPHPRDWLYARDAAAAIRALLDAPAPARRIYNLGAGHVWPLTALCERLRDLRPGLRWRLAEAGEPGTVALYAPYDRAPMTIGRLRADTGFTPGFDLDAALTDWLAFADANPALVSASWESAP</sequence>
<dbReference type="RefSeq" id="WP_378800603.1">
    <property type="nucleotide sequence ID" value="NZ_JBHUER010000010.1"/>
</dbReference>
<evidence type="ECO:0000313" key="3">
    <source>
        <dbReference type="Proteomes" id="UP001597308"/>
    </source>
</evidence>
<reference evidence="3" key="1">
    <citation type="journal article" date="2019" name="Int. J. Syst. Evol. Microbiol.">
        <title>The Global Catalogue of Microorganisms (GCM) 10K type strain sequencing project: providing services to taxonomists for standard genome sequencing and annotation.</title>
        <authorList>
            <consortium name="The Broad Institute Genomics Platform"/>
            <consortium name="The Broad Institute Genome Sequencing Center for Infectious Disease"/>
            <person name="Wu L."/>
            <person name="Ma J."/>
        </authorList>
    </citation>
    <scope>NUCLEOTIDE SEQUENCE [LARGE SCALE GENOMIC DNA]</scope>
    <source>
        <strain evidence="3">KCTC 23707</strain>
    </source>
</reference>
<dbReference type="Pfam" id="PF01370">
    <property type="entry name" value="Epimerase"/>
    <property type="match status" value="1"/>
</dbReference>
<feature type="domain" description="NAD-dependent epimerase/dehydratase" evidence="1">
    <location>
        <begin position="12"/>
        <end position="256"/>
    </location>
</feature>
<dbReference type="SUPFAM" id="SSF51735">
    <property type="entry name" value="NAD(P)-binding Rossmann-fold domains"/>
    <property type="match status" value="1"/>
</dbReference>